<protein>
    <submittedName>
        <fullName evidence="1">Uncharacterized protein</fullName>
    </submittedName>
</protein>
<gene>
    <name evidence="1" type="ORF">KCU98_g3758</name>
</gene>
<sequence length="84" mass="9381">MVQIILSIPQSTTKAQFEISILSKLKTIEDNLVLSAFDEDTGIAHIESGAADDDTYNRIGSLLQDWLEEKQPRILTYQMIRGAA</sequence>
<name>A0A9P8JZE7_AURME</name>
<organism evidence="1 2">
    <name type="scientific">Aureobasidium melanogenum</name>
    <name type="common">Aureobasidium pullulans var. melanogenum</name>
    <dbReference type="NCBI Taxonomy" id="46634"/>
    <lineage>
        <taxon>Eukaryota</taxon>
        <taxon>Fungi</taxon>
        <taxon>Dikarya</taxon>
        <taxon>Ascomycota</taxon>
        <taxon>Pezizomycotina</taxon>
        <taxon>Dothideomycetes</taxon>
        <taxon>Dothideomycetidae</taxon>
        <taxon>Dothideales</taxon>
        <taxon>Saccotheciaceae</taxon>
        <taxon>Aureobasidium</taxon>
    </lineage>
</organism>
<reference evidence="1" key="2">
    <citation type="submission" date="2021-08" db="EMBL/GenBank/DDBJ databases">
        <authorList>
            <person name="Gostincar C."/>
            <person name="Sun X."/>
            <person name="Song Z."/>
            <person name="Gunde-Cimerman N."/>
        </authorList>
    </citation>
    <scope>NUCLEOTIDE SEQUENCE</scope>
    <source>
        <strain evidence="1">EXF-9298</strain>
    </source>
</reference>
<evidence type="ECO:0000313" key="2">
    <source>
        <dbReference type="Proteomes" id="UP000729357"/>
    </source>
</evidence>
<accession>A0A9P8JZE7</accession>
<comment type="caution">
    <text evidence="1">The sequence shown here is derived from an EMBL/GenBank/DDBJ whole genome shotgun (WGS) entry which is preliminary data.</text>
</comment>
<feature type="non-terminal residue" evidence="1">
    <location>
        <position position="84"/>
    </location>
</feature>
<dbReference type="EMBL" id="JAHFXS010000272">
    <property type="protein sequence ID" value="KAG9986833.1"/>
    <property type="molecule type" value="Genomic_DNA"/>
</dbReference>
<dbReference type="Proteomes" id="UP000729357">
    <property type="component" value="Unassembled WGS sequence"/>
</dbReference>
<dbReference type="AlphaFoldDB" id="A0A9P8JZE7"/>
<reference evidence="1" key="1">
    <citation type="journal article" date="2021" name="J Fungi (Basel)">
        <title>Virulence traits and population genomics of the black yeast Aureobasidium melanogenum.</title>
        <authorList>
            <person name="Cernosa A."/>
            <person name="Sun X."/>
            <person name="Gostincar C."/>
            <person name="Fang C."/>
            <person name="Gunde-Cimerman N."/>
            <person name="Song Z."/>
        </authorList>
    </citation>
    <scope>NUCLEOTIDE SEQUENCE</scope>
    <source>
        <strain evidence="1">EXF-9298</strain>
    </source>
</reference>
<evidence type="ECO:0000313" key="1">
    <source>
        <dbReference type="EMBL" id="KAG9986833.1"/>
    </source>
</evidence>
<proteinExistence type="predicted"/>
<keyword evidence="2" id="KW-1185">Reference proteome</keyword>